<dbReference type="RefSeq" id="WP_090259219.1">
    <property type="nucleotide sequence ID" value="NZ_FOIR01000002.1"/>
</dbReference>
<evidence type="ECO:0000313" key="2">
    <source>
        <dbReference type="EMBL" id="SEW32210.1"/>
    </source>
</evidence>
<proteinExistence type="predicted"/>
<sequence>MKRLFLTLFLCLFALSATAQSRSVERFRDRNKPTLKLFFYESTLKMLSRIDLKGMGGSLDSEFGEMPALAEMIKGIEKVKFFMYEDYTFEGADDEFKQLKHDVADEGYETMMSARADGNNMEVLMKERRGEPEGFVVLIKMEDGYSIIDIEGYPDVNNILKFSEFINKSSSNLTLKDAFN</sequence>
<feature type="chain" id="PRO_5011629282" description="DUF4252 domain-containing protein" evidence="1">
    <location>
        <begin position="20"/>
        <end position="180"/>
    </location>
</feature>
<evidence type="ECO:0000256" key="1">
    <source>
        <dbReference type="SAM" id="SignalP"/>
    </source>
</evidence>
<dbReference type="AlphaFoldDB" id="A0A1I0QXF0"/>
<keyword evidence="3" id="KW-1185">Reference proteome</keyword>
<evidence type="ECO:0008006" key="4">
    <source>
        <dbReference type="Google" id="ProtNLM"/>
    </source>
</evidence>
<dbReference type="EMBL" id="FOIR01000002">
    <property type="protein sequence ID" value="SEW32210.1"/>
    <property type="molecule type" value="Genomic_DNA"/>
</dbReference>
<feature type="signal peptide" evidence="1">
    <location>
        <begin position="1"/>
        <end position="19"/>
    </location>
</feature>
<reference evidence="3" key="1">
    <citation type="submission" date="2016-10" db="EMBL/GenBank/DDBJ databases">
        <authorList>
            <person name="Varghese N."/>
            <person name="Submissions S."/>
        </authorList>
    </citation>
    <scope>NUCLEOTIDE SEQUENCE [LARGE SCALE GENOMIC DNA]</scope>
    <source>
        <strain evidence="3">CGMCC 1.12402</strain>
    </source>
</reference>
<dbReference type="STRING" id="1267423.SAMN05216290_2835"/>
<gene>
    <name evidence="2" type="ORF">SAMN05216290_2835</name>
</gene>
<organism evidence="2 3">
    <name type="scientific">Roseivirga pacifica</name>
    <dbReference type="NCBI Taxonomy" id="1267423"/>
    <lineage>
        <taxon>Bacteria</taxon>
        <taxon>Pseudomonadati</taxon>
        <taxon>Bacteroidota</taxon>
        <taxon>Cytophagia</taxon>
        <taxon>Cytophagales</taxon>
        <taxon>Roseivirgaceae</taxon>
        <taxon>Roseivirga</taxon>
    </lineage>
</organism>
<dbReference type="GeneID" id="99987520"/>
<keyword evidence="1" id="KW-0732">Signal</keyword>
<protein>
    <recommendedName>
        <fullName evidence="4">DUF4252 domain-containing protein</fullName>
    </recommendedName>
</protein>
<dbReference type="Pfam" id="PF14060">
    <property type="entry name" value="DUF4252"/>
    <property type="match status" value="1"/>
</dbReference>
<dbReference type="InterPro" id="IPR025348">
    <property type="entry name" value="DUF4252"/>
</dbReference>
<accession>A0A1I0QXF0</accession>
<name>A0A1I0QXF0_9BACT</name>
<dbReference type="Proteomes" id="UP000199437">
    <property type="component" value="Unassembled WGS sequence"/>
</dbReference>
<dbReference type="OrthoDB" id="979601at2"/>
<evidence type="ECO:0000313" key="3">
    <source>
        <dbReference type="Proteomes" id="UP000199437"/>
    </source>
</evidence>